<dbReference type="AlphaFoldDB" id="A0A2N1J9Q8"/>
<feature type="domain" description="GST N-terminal" evidence="2">
    <location>
        <begin position="14"/>
        <end position="99"/>
    </location>
</feature>
<dbReference type="Pfam" id="PF13410">
    <property type="entry name" value="GST_C_2"/>
    <property type="match status" value="1"/>
</dbReference>
<comment type="similarity">
    <text evidence="1">Belongs to the GST superfamily.</text>
</comment>
<dbReference type="OrthoDB" id="249703at2759"/>
<name>A0A2N1J9Q8_9BASI</name>
<evidence type="ECO:0000256" key="1">
    <source>
        <dbReference type="ARBA" id="ARBA00007409"/>
    </source>
</evidence>
<gene>
    <name evidence="4" type="ORF">MVES_002946</name>
</gene>
<reference evidence="4 5" key="1">
    <citation type="submission" date="2017-10" db="EMBL/GenBank/DDBJ databases">
        <title>A novel species of cold-tolerant Malassezia isolated from bats.</title>
        <authorList>
            <person name="Lorch J.M."/>
            <person name="Palmer J.M."/>
            <person name="Vanderwolf K.J."/>
            <person name="Schmidt K.Z."/>
            <person name="Verant M.L."/>
            <person name="Weller T.J."/>
            <person name="Blehert D.S."/>
        </authorList>
    </citation>
    <scope>NUCLEOTIDE SEQUENCE [LARGE SCALE GENOMIC DNA]</scope>
    <source>
        <strain evidence="4 5">NWHC:44797-103</strain>
    </source>
</reference>
<dbReference type="Gene3D" id="3.40.30.10">
    <property type="entry name" value="Glutaredoxin"/>
    <property type="match status" value="1"/>
</dbReference>
<keyword evidence="5" id="KW-1185">Reference proteome</keyword>
<dbReference type="EMBL" id="KZ454992">
    <property type="protein sequence ID" value="PKI83275.1"/>
    <property type="molecule type" value="Genomic_DNA"/>
</dbReference>
<dbReference type="STRING" id="2020962.A0A2N1J9Q8"/>
<evidence type="ECO:0000259" key="2">
    <source>
        <dbReference type="PROSITE" id="PS50404"/>
    </source>
</evidence>
<dbReference type="SUPFAM" id="SSF52833">
    <property type="entry name" value="Thioredoxin-like"/>
    <property type="match status" value="1"/>
</dbReference>
<evidence type="ECO:0000313" key="5">
    <source>
        <dbReference type="Proteomes" id="UP000232875"/>
    </source>
</evidence>
<dbReference type="InterPro" id="IPR036282">
    <property type="entry name" value="Glutathione-S-Trfase_C_sf"/>
</dbReference>
<dbReference type="PROSITE" id="PS50405">
    <property type="entry name" value="GST_CTER"/>
    <property type="match status" value="1"/>
</dbReference>
<evidence type="ECO:0000259" key="3">
    <source>
        <dbReference type="PROSITE" id="PS50405"/>
    </source>
</evidence>
<dbReference type="InterPro" id="IPR036249">
    <property type="entry name" value="Thioredoxin-like_sf"/>
</dbReference>
<proteinExistence type="inferred from homology"/>
<dbReference type="InterPro" id="IPR004045">
    <property type="entry name" value="Glutathione_S-Trfase_N"/>
</dbReference>
<accession>A0A2N1J9Q8</accession>
<evidence type="ECO:0008006" key="6">
    <source>
        <dbReference type="Google" id="ProtNLM"/>
    </source>
</evidence>
<dbReference type="SUPFAM" id="SSF47616">
    <property type="entry name" value="GST C-terminal domain-like"/>
    <property type="match status" value="1"/>
</dbReference>
<evidence type="ECO:0000313" key="4">
    <source>
        <dbReference type="EMBL" id="PKI83275.1"/>
    </source>
</evidence>
<organism evidence="4 5">
    <name type="scientific">Malassezia vespertilionis</name>
    <dbReference type="NCBI Taxonomy" id="2020962"/>
    <lineage>
        <taxon>Eukaryota</taxon>
        <taxon>Fungi</taxon>
        <taxon>Dikarya</taxon>
        <taxon>Basidiomycota</taxon>
        <taxon>Ustilaginomycotina</taxon>
        <taxon>Malasseziomycetes</taxon>
        <taxon>Malasseziales</taxon>
        <taxon>Malasseziaceae</taxon>
        <taxon>Malassezia</taxon>
    </lineage>
</organism>
<dbReference type="Proteomes" id="UP000232875">
    <property type="component" value="Unassembled WGS sequence"/>
</dbReference>
<feature type="domain" description="GST C-terminal" evidence="3">
    <location>
        <begin position="123"/>
        <end position="266"/>
    </location>
</feature>
<dbReference type="PANTHER" id="PTHR44051">
    <property type="entry name" value="GLUTATHIONE S-TRANSFERASE-RELATED"/>
    <property type="match status" value="1"/>
</dbReference>
<sequence length="266" mass="29188">MFVPNKVLSPENIGTIEVFGVSLSTNTQSVMIALKELGIAYLHHNTMPNSPELHTLSPFGAIPVLMHRPNGMYSGRDSVALYEVLAISRYIDEILSEQESNDPSVRSLLPRLPQSHTRSYADKALTRVEIEQMCAVIIHRVQTVVEDEYVKPYFALRNNGASAADIEAGLGEGLQAAEGVLMLLEAVINQSQKHLNIAGADYMFGSNVTWSDIFLFPILRDFKATKPSILQGDSSSRLPWLTGWVSRFEQRPSAAATLPGTFAASA</sequence>
<dbReference type="InterPro" id="IPR010987">
    <property type="entry name" value="Glutathione-S-Trfase_C-like"/>
</dbReference>
<dbReference type="PANTHER" id="PTHR44051:SF8">
    <property type="entry name" value="GLUTATHIONE S-TRANSFERASE GSTA"/>
    <property type="match status" value="1"/>
</dbReference>
<dbReference type="Pfam" id="PF13417">
    <property type="entry name" value="GST_N_3"/>
    <property type="match status" value="1"/>
</dbReference>
<dbReference type="PROSITE" id="PS50404">
    <property type="entry name" value="GST_NTER"/>
    <property type="match status" value="1"/>
</dbReference>
<protein>
    <recommendedName>
        <fullName evidence="6">Glutathione S-transferase</fullName>
    </recommendedName>
</protein>
<dbReference type="Gene3D" id="1.20.1050.10">
    <property type="match status" value="1"/>
</dbReference>